<dbReference type="EC" id="3.2.1.40" evidence="3"/>
<feature type="domain" description="Alpha-L-rhamnosidase six-hairpin glycosidase" evidence="1">
    <location>
        <begin position="190"/>
        <end position="517"/>
    </location>
</feature>
<dbReference type="AlphaFoldDB" id="A0A1B7JX27"/>
<dbReference type="RefSeq" id="WP_064545549.1">
    <property type="nucleotide sequence ID" value="NZ_LXEU01000049.1"/>
</dbReference>
<evidence type="ECO:0000259" key="2">
    <source>
        <dbReference type="Pfam" id="PF21104"/>
    </source>
</evidence>
<evidence type="ECO:0000313" key="3">
    <source>
        <dbReference type="EMBL" id="OAT52425.1"/>
    </source>
</evidence>
<proteinExistence type="predicted"/>
<dbReference type="PANTHER" id="PTHR34987">
    <property type="entry name" value="C, PUTATIVE (AFU_ORTHOLOGUE AFUA_3G02880)-RELATED"/>
    <property type="match status" value="1"/>
</dbReference>
<keyword evidence="3" id="KW-0378">Hydrolase</keyword>
<dbReference type="EMBL" id="LXEU01000049">
    <property type="protein sequence ID" value="OAT52425.1"/>
    <property type="molecule type" value="Genomic_DNA"/>
</dbReference>
<evidence type="ECO:0000313" key="4">
    <source>
        <dbReference type="Proteomes" id="UP000078386"/>
    </source>
</evidence>
<dbReference type="InterPro" id="IPR008928">
    <property type="entry name" value="6-hairpin_glycosidase_sf"/>
</dbReference>
<dbReference type="Pfam" id="PF17389">
    <property type="entry name" value="Bac_rhamnosid6H"/>
    <property type="match status" value="1"/>
</dbReference>
<comment type="caution">
    <text evidence="3">The sequence shown here is derived from an EMBL/GenBank/DDBJ whole genome shotgun (WGS) entry which is preliminary data.</text>
</comment>
<dbReference type="Proteomes" id="UP000078386">
    <property type="component" value="Unassembled WGS sequence"/>
</dbReference>
<protein>
    <submittedName>
        <fullName evidence="3">Alfa-L-rhamnosidase</fullName>
        <ecNumber evidence="3">3.2.1.40</ecNumber>
    </submittedName>
</protein>
<dbReference type="InterPro" id="IPR035396">
    <property type="entry name" value="Bac_rhamnosid6H"/>
</dbReference>
<dbReference type="InterPro" id="IPR012341">
    <property type="entry name" value="6hp_glycosidase-like_sf"/>
</dbReference>
<dbReference type="GO" id="GO:0030596">
    <property type="term" value="F:alpha-L-rhamnosidase activity"/>
    <property type="evidence" value="ECO:0007669"/>
    <property type="project" value="UniProtKB-EC"/>
</dbReference>
<gene>
    <name evidence="3" type="ORF">M989_02390</name>
</gene>
<dbReference type="Gene3D" id="1.50.10.10">
    <property type="match status" value="1"/>
</dbReference>
<organism evidence="3 4">
    <name type="scientific">Kluyvera georgiana ATCC 51603</name>
    <dbReference type="NCBI Taxonomy" id="1354264"/>
    <lineage>
        <taxon>Bacteria</taxon>
        <taxon>Pseudomonadati</taxon>
        <taxon>Pseudomonadota</taxon>
        <taxon>Gammaproteobacteria</taxon>
        <taxon>Enterobacterales</taxon>
        <taxon>Enterobacteriaceae</taxon>
        <taxon>Kluyvera</taxon>
    </lineage>
</organism>
<reference evidence="3 4" key="1">
    <citation type="submission" date="2016-04" db="EMBL/GenBank/DDBJ databases">
        <title>ATOL: Assembling a taxonomically balanced genome-scale reconstruction of the evolutionary history of the Enterobacteriaceae.</title>
        <authorList>
            <person name="Plunkett G.III."/>
            <person name="Neeno-Eckwall E.C."/>
            <person name="Glasner J.D."/>
            <person name="Perna N.T."/>
        </authorList>
    </citation>
    <scope>NUCLEOTIDE SEQUENCE [LARGE SCALE GENOMIC DNA]</scope>
    <source>
        <strain evidence="3 4">ATCC 51603</strain>
    </source>
</reference>
<dbReference type="InterPro" id="IPR049164">
    <property type="entry name" value="Glyco_hydro_78_N"/>
</dbReference>
<name>A0A1B7JX27_9ENTR</name>
<feature type="domain" description="Glycosyl hydrolase family 78 alpha-rhamnosidase N-terminal" evidence="2">
    <location>
        <begin position="37"/>
        <end position="176"/>
    </location>
</feature>
<dbReference type="Pfam" id="PF21104">
    <property type="entry name" value="Glyco_hydro_78_N"/>
    <property type="match status" value="1"/>
</dbReference>
<dbReference type="GO" id="GO:0005975">
    <property type="term" value="P:carbohydrate metabolic process"/>
    <property type="evidence" value="ECO:0007669"/>
    <property type="project" value="InterPro"/>
</dbReference>
<evidence type="ECO:0000259" key="1">
    <source>
        <dbReference type="Pfam" id="PF17389"/>
    </source>
</evidence>
<accession>A0A1B7JX27</accession>
<sequence length="523" mass="60046">MSQAIQLNAQIPMVRQPQFLHKADSLIPELHRQPRSPLAVINAVADPQALFGWRAEPLCSLEALYQREFSEGESVIIDFGSHCVGYLQFACHSAGSPPDAPAHLQLTFGETLCEVCEPFSDYRGWLSSSWLQQQDLWLDVLPAEVALPRRYCCRYVKIEVKAVSRKFRLRFDNLLLNTVTSAPERCPPCESADAELQAIDRVSVLTLKNCMQEVFEDGPKRDRRLWLGDLRLQALVNDVTFARHDLVRRCLYLFAGHTRADGMVSANVFVKPQTIADDTFLFDYSLFFVDVLYNYLQSAEDLATARELWPVARRQLELAFIRLDDSGIVRDSDDWWVFIDWQESLNKQAAAQGVLIYCLQRGLWLAERFEPQLVAAYRAQLQRLKAAAQTQFWDDTQGYFISGEARQVSWASQIWLVLAEVGHPEQRLAVMQRLLSHPPTIAMNTPYLRHHFIAALLQCGLREQAVKEIKAYWGEMVRYGADTFWEVFDPQHPEFSPYGSKLINSYCHAWSCTPAWFIRLYGL</sequence>
<dbReference type="PATRIC" id="fig|1354264.4.peg.2487"/>
<keyword evidence="3" id="KW-0326">Glycosidase</keyword>
<dbReference type="SUPFAM" id="SSF48208">
    <property type="entry name" value="Six-hairpin glycosidases"/>
    <property type="match status" value="1"/>
</dbReference>
<dbReference type="PANTHER" id="PTHR34987:SF4">
    <property type="entry name" value="ALPHA-L-RHAMNOSIDASE C-TERMINAL DOMAIN-CONTAINING PROTEIN"/>
    <property type="match status" value="1"/>
</dbReference>
<keyword evidence="4" id="KW-1185">Reference proteome</keyword>